<dbReference type="InterPro" id="IPR000917">
    <property type="entry name" value="Sulfatase_N"/>
</dbReference>
<comment type="caution">
    <text evidence="9">The sequence shown here is derived from an EMBL/GenBank/DDBJ whole genome shotgun (WGS) entry which is preliminary data.</text>
</comment>
<dbReference type="AlphaFoldDB" id="A0AAE3DQ35"/>
<evidence type="ECO:0000256" key="6">
    <source>
        <dbReference type="ARBA" id="ARBA00023136"/>
    </source>
</evidence>
<dbReference type="PANTHER" id="PTHR47371">
    <property type="entry name" value="LIPOTEICHOIC ACID SYNTHASE"/>
    <property type="match status" value="1"/>
</dbReference>
<comment type="subcellular location">
    <subcellularLocation>
        <location evidence="1">Cell membrane</location>
        <topology evidence="1">Multi-pass membrane protein</topology>
    </subcellularLocation>
</comment>
<gene>
    <name evidence="9" type="ORF">LKD71_01180</name>
</gene>
<evidence type="ECO:0000256" key="4">
    <source>
        <dbReference type="ARBA" id="ARBA00022692"/>
    </source>
</evidence>
<dbReference type="GO" id="GO:0005886">
    <property type="term" value="C:plasma membrane"/>
    <property type="evidence" value="ECO:0007669"/>
    <property type="project" value="UniProtKB-SubCell"/>
</dbReference>
<feature type="domain" description="Sulfatase N-terminal" evidence="8">
    <location>
        <begin position="245"/>
        <end position="486"/>
    </location>
</feature>
<evidence type="ECO:0000256" key="1">
    <source>
        <dbReference type="ARBA" id="ARBA00004651"/>
    </source>
</evidence>
<feature type="transmembrane region" description="Helical" evidence="7">
    <location>
        <begin position="159"/>
        <end position="179"/>
    </location>
</feature>
<comment type="pathway">
    <text evidence="2">Cell wall biogenesis; lipoteichoic acid biosynthesis.</text>
</comment>
<evidence type="ECO:0000256" key="2">
    <source>
        <dbReference type="ARBA" id="ARBA00004936"/>
    </source>
</evidence>
<evidence type="ECO:0000256" key="3">
    <source>
        <dbReference type="ARBA" id="ARBA00022475"/>
    </source>
</evidence>
<proteinExistence type="predicted"/>
<feature type="transmembrane region" description="Helical" evidence="7">
    <location>
        <begin position="21"/>
        <end position="50"/>
    </location>
</feature>
<evidence type="ECO:0000259" key="8">
    <source>
        <dbReference type="Pfam" id="PF00884"/>
    </source>
</evidence>
<dbReference type="SUPFAM" id="SSF53649">
    <property type="entry name" value="Alkaline phosphatase-like"/>
    <property type="match status" value="1"/>
</dbReference>
<dbReference type="CDD" id="cd16015">
    <property type="entry name" value="LTA_synthase"/>
    <property type="match status" value="1"/>
</dbReference>
<evidence type="ECO:0000256" key="5">
    <source>
        <dbReference type="ARBA" id="ARBA00022989"/>
    </source>
</evidence>
<feature type="transmembrane region" description="Helical" evidence="7">
    <location>
        <begin position="56"/>
        <end position="73"/>
    </location>
</feature>
<dbReference type="RefSeq" id="WP_227614032.1">
    <property type="nucleotide sequence ID" value="NZ_JAJEPR010000001.1"/>
</dbReference>
<dbReference type="InterPro" id="IPR017850">
    <property type="entry name" value="Alkaline_phosphatase_core_sf"/>
</dbReference>
<protein>
    <submittedName>
        <fullName evidence="9">LTA synthase family protein</fullName>
    </submittedName>
</protein>
<dbReference type="Proteomes" id="UP001197875">
    <property type="component" value="Unassembled WGS sequence"/>
</dbReference>
<dbReference type="PANTHER" id="PTHR47371:SF3">
    <property type="entry name" value="PHOSPHOGLYCEROL TRANSFERASE I"/>
    <property type="match status" value="1"/>
</dbReference>
<feature type="transmembrane region" description="Helical" evidence="7">
    <location>
        <begin position="80"/>
        <end position="103"/>
    </location>
</feature>
<sequence>MKKLHKKLPFKKVRLPENPAILLPLHAVVTVLVVESICRHSLIAGILFLFQHPYSFLVNALIVGCSYSLALLFRKQKSLLVLFTLFWLTLGIINGVILIFRVTPFTSSDLLLLKDGVNVASKYLSLLVLAALVALLVLVIVVLAVLAFRIPAVKKRPKLPYSVTAILCTFLAAWGLIFVGQKTELLETKFRELSQSYKRNGFLYCFGASLIDVGISRPEEYSTEAIEGLTDEALGDGEVFDSNRPNIVVVQLESFFDVNRLKDLEFSENPLPNFTQLSERCASGFLSVPVIGAGTVNSEFEMLTGMNIDDFGIGEYPYKTVLKEKTCESLAYNLKSYGYKAYAIHDHEGSFYERNLVYPNLGFDVFDSVEYMWPEDYTAMECSKDSVLTGEIEKALSATAEKDFVFAVAVQSHGSYPSEPDVEYEHHVTATSSVIEDENYLNQINYYANQIYEVDQFVGDLWNMLRKRREPTILIMYGDHCPSLDLTDDMLKSGTIYDTCYFIWNNTGLTFDGGDREAYEVGAEVLSALGITDGVVNAYHQNGQKQMAEGSLTEEDYLAKLKELEYDILYGDQICYGGENPYYPSNMTMGLSPVQLDAVNVTYDHVMKVRGENFTRYSVVHMGDEKMDTLYLDPETLVVPEAAPEDGTLITVSQAELSTTVPYRYVAASEETEEKK</sequence>
<name>A0AAE3DQ35_9FIRM</name>
<keyword evidence="6 7" id="KW-0472">Membrane</keyword>
<keyword evidence="4 7" id="KW-0812">Transmembrane</keyword>
<evidence type="ECO:0000313" key="10">
    <source>
        <dbReference type="Proteomes" id="UP001197875"/>
    </source>
</evidence>
<dbReference type="EMBL" id="JAJEPR010000001">
    <property type="protein sequence ID" value="MCC2188446.1"/>
    <property type="molecule type" value="Genomic_DNA"/>
</dbReference>
<keyword evidence="3" id="KW-1003">Cell membrane</keyword>
<evidence type="ECO:0000256" key="7">
    <source>
        <dbReference type="SAM" id="Phobius"/>
    </source>
</evidence>
<dbReference type="Pfam" id="PF00884">
    <property type="entry name" value="Sulfatase"/>
    <property type="match status" value="1"/>
</dbReference>
<organism evidence="9 10">
    <name type="scientific">Fusicatenibacter faecihominis</name>
    <dbReference type="NCBI Taxonomy" id="2881276"/>
    <lineage>
        <taxon>Bacteria</taxon>
        <taxon>Bacillati</taxon>
        <taxon>Bacillota</taxon>
        <taxon>Clostridia</taxon>
        <taxon>Lachnospirales</taxon>
        <taxon>Lachnospiraceae</taxon>
        <taxon>Fusicatenibacter</taxon>
    </lineage>
</organism>
<evidence type="ECO:0000313" key="9">
    <source>
        <dbReference type="EMBL" id="MCC2188446.1"/>
    </source>
</evidence>
<accession>A0AAE3DQ35</accession>
<dbReference type="Gene3D" id="3.40.720.10">
    <property type="entry name" value="Alkaline Phosphatase, subunit A"/>
    <property type="match status" value="1"/>
</dbReference>
<dbReference type="InterPro" id="IPR050448">
    <property type="entry name" value="OpgB/LTA_synthase_biosynth"/>
</dbReference>
<keyword evidence="5 7" id="KW-1133">Transmembrane helix</keyword>
<reference evidence="9 10" key="1">
    <citation type="submission" date="2021-10" db="EMBL/GenBank/DDBJ databases">
        <title>Anaerobic single-cell dispensing facilitates the cultivation of human gut bacteria.</title>
        <authorList>
            <person name="Afrizal A."/>
        </authorList>
    </citation>
    <scope>NUCLEOTIDE SEQUENCE [LARGE SCALE GENOMIC DNA]</scope>
    <source>
        <strain evidence="9 10">CLA-AA-H277</strain>
    </source>
</reference>
<feature type="transmembrane region" description="Helical" evidence="7">
    <location>
        <begin position="123"/>
        <end position="147"/>
    </location>
</feature>
<keyword evidence="10" id="KW-1185">Reference proteome</keyword>